<accession>A0A6N4SPK3</accession>
<evidence type="ECO:0000313" key="2">
    <source>
        <dbReference type="Proteomes" id="UP000001822"/>
    </source>
</evidence>
<dbReference type="EMBL" id="CP000383">
    <property type="protein sequence ID" value="ABG58200.1"/>
    <property type="molecule type" value="Genomic_DNA"/>
</dbReference>
<dbReference type="KEGG" id="chu:CHU_0919"/>
<dbReference type="Gene3D" id="2.40.160.130">
    <property type="entry name" value="Capsule assembly protein Wzi"/>
    <property type="match status" value="1"/>
</dbReference>
<gene>
    <name evidence="1" type="ordered locus">CHU_0919</name>
</gene>
<dbReference type="InterPro" id="IPR038636">
    <property type="entry name" value="Wzi_sf"/>
</dbReference>
<evidence type="ECO:0000313" key="1">
    <source>
        <dbReference type="EMBL" id="ABG58200.1"/>
    </source>
</evidence>
<dbReference type="Proteomes" id="UP000001822">
    <property type="component" value="Chromosome"/>
</dbReference>
<dbReference type="RefSeq" id="WP_011584315.1">
    <property type="nucleotide sequence ID" value="NC_008255.1"/>
</dbReference>
<reference evidence="1 2" key="1">
    <citation type="journal article" date="2007" name="Appl. Environ. Microbiol.">
        <title>Genome sequence of the cellulolytic gliding bacterium Cytophaga hutchinsonii.</title>
        <authorList>
            <person name="Xie G."/>
            <person name="Bruce D.C."/>
            <person name="Challacombe J.F."/>
            <person name="Chertkov O."/>
            <person name="Detter J.C."/>
            <person name="Gilna P."/>
            <person name="Han C.S."/>
            <person name="Lucas S."/>
            <person name="Misra M."/>
            <person name="Myers G.L."/>
            <person name="Richardson P."/>
            <person name="Tapia R."/>
            <person name="Thayer N."/>
            <person name="Thompson L.S."/>
            <person name="Brettin T.S."/>
            <person name="Henrissat B."/>
            <person name="Wilson D.B."/>
            <person name="McBride M.J."/>
        </authorList>
    </citation>
    <scope>NUCLEOTIDE SEQUENCE [LARGE SCALE GENOMIC DNA]</scope>
    <source>
        <strain evidence="2">ATCC 33406 / DSM 1761 / CIP 103989 / NBRC 15051 / NCIMB 9469 / D465</strain>
    </source>
</reference>
<protein>
    <submittedName>
        <fullName evidence="1">Protein involved in gliding motility RemB</fullName>
    </submittedName>
</protein>
<name>A0A6N4SPK3_CYTH3</name>
<sequence>MHFRLTGILFFLAIFSTAAQSRFSPLERQYLLSEEAQIHSKENNLHTSIQPYFINETKSLFNMDSLCEGVHYTIKRKNFINKVADNFSNNYLVPVDSGIVSIRATPLFDLELSYDPSKKQQYYRNTRGVLIYGDFGQKFSFYTGFYENQASFPGYINTFIDSNLVVPGQGLTKSFKGDKGQDFGLPFGYVCYNPNRYLTVQFGQDKNFIGNGYRSLLRSDNTMNNPFFKLQTSFWHIKYMVLYEQFMDVHAEQITVLGKGYPKKYSTTHYLSWKVSKSFEFGLFESIVWQAADSNGVRGFDWAYLNPVIFLRPTEFYNGSADNALMGINLKYQILHNMYAYGQIILDDLKFDELKKKNSKYPQKYGFQLGARYFDIAKIKGLAVQGEFNYVMPYTYSHRLSLQNYSHYNQSLAHPQNANFIEWIGIIDYNRKRWSFSNRLVYCNYGADKTAATNYGHNIFADISQYPNYYQGNQIVQGYKNTLIYNTLTAAYIINPKVNMRLEASFTYRSQKNTDENIVDKLIGFSFKTALFNKYYDF</sequence>
<dbReference type="AlphaFoldDB" id="A0A6N4SPK3"/>
<keyword evidence="2" id="KW-1185">Reference proteome</keyword>
<dbReference type="OrthoDB" id="9808260at2"/>
<organism evidence="1 2">
    <name type="scientific">Cytophaga hutchinsonii (strain ATCC 33406 / DSM 1761 / CIP 103989 / NBRC 15051 / NCIMB 9469 / D465)</name>
    <dbReference type="NCBI Taxonomy" id="269798"/>
    <lineage>
        <taxon>Bacteria</taxon>
        <taxon>Pseudomonadati</taxon>
        <taxon>Bacteroidota</taxon>
        <taxon>Cytophagia</taxon>
        <taxon>Cytophagales</taxon>
        <taxon>Cytophagaceae</taxon>
        <taxon>Cytophaga</taxon>
    </lineage>
</organism>
<proteinExistence type="predicted"/>